<dbReference type="AlphaFoldDB" id="A0A1C7EJ64"/>
<dbReference type="KEGG" id="pdg:BCM40_10435"/>
<dbReference type="PRINTS" id="PR00793">
    <property type="entry name" value="PROAMNOPTASE"/>
</dbReference>
<dbReference type="InterPro" id="IPR029058">
    <property type="entry name" value="AB_hydrolase_fold"/>
</dbReference>
<comment type="pathway">
    <text evidence="5">Quinol/quinone metabolism; menaquinone biosynthesis.</text>
</comment>
<sequence length="275" mass="30720">MKLEVGSVIYHVEVRNSEKAKTLVFLHGFTGSTKTWHSVIEKWTDTKIVMIDLIGHGASSSPQELEAYSMERQLEDLDALFDQLALDTFTLVGYSMGGRIALAYACHYPKRLTGLILESASPGLDSEQARKDRQTNDAHLAERIMTGGLVNFVDAWENIALFASQKELPERVQQSVRQERLAQNPLGLANSLLGMGTGVQRSYWQELEGLHIPVLLVTGRLDVKFETIAQKMLERLPNAVHKTIEAGHTIHVEKPAEFATIVREYLSMNYQGGKS</sequence>
<dbReference type="PRINTS" id="PR00111">
    <property type="entry name" value="ABHYDROLASE"/>
</dbReference>
<proteinExistence type="inferred from homology"/>
<evidence type="ECO:0000256" key="1">
    <source>
        <dbReference type="ARBA" id="ARBA00010088"/>
    </source>
</evidence>
<comment type="function">
    <text evidence="5">Catalyzes a proton abstraction reaction that results in 2,5-elimination of pyruvate from 2-succinyl-5-enolpyruvyl-6-hydroxy-3-cyclohexene-1-carboxylate (SEPHCHC) and the formation of 2-succinyl-6-hydroxy-2,4-cyclohexadiene-1-carboxylate (SHCHC).</text>
</comment>
<dbReference type="EC" id="4.2.99.20" evidence="5"/>
<keyword evidence="8" id="KW-1185">Reference proteome</keyword>
<dbReference type="Gene3D" id="3.40.50.1820">
    <property type="entry name" value="alpha/beta hydrolase"/>
    <property type="match status" value="1"/>
</dbReference>
<feature type="domain" description="AB hydrolase-1" evidence="6">
    <location>
        <begin position="22"/>
        <end position="255"/>
    </location>
</feature>
<comment type="catalytic activity">
    <reaction evidence="5">
        <text>5-enolpyruvoyl-6-hydroxy-2-succinyl-cyclohex-3-ene-1-carboxylate = (1R,6R)-6-hydroxy-2-succinyl-cyclohexa-2,4-diene-1-carboxylate + pyruvate</text>
        <dbReference type="Rhea" id="RHEA:25597"/>
        <dbReference type="ChEBI" id="CHEBI:15361"/>
        <dbReference type="ChEBI" id="CHEBI:58689"/>
        <dbReference type="ChEBI" id="CHEBI:58818"/>
        <dbReference type="EC" id="4.2.99.20"/>
    </reaction>
</comment>
<dbReference type="GO" id="GO:0070205">
    <property type="term" value="F:2-succinyl-6-hydroxy-2,4-cyclohexadiene-1-carboxylate synthase activity"/>
    <property type="evidence" value="ECO:0007669"/>
    <property type="project" value="UniProtKB-UniRule"/>
</dbReference>
<dbReference type="OrthoDB" id="9808398at2"/>
<dbReference type="Pfam" id="PF00561">
    <property type="entry name" value="Abhydrolase_1"/>
    <property type="match status" value="1"/>
</dbReference>
<dbReference type="HAMAP" id="MF_01660">
    <property type="entry name" value="MenH"/>
    <property type="match status" value="1"/>
</dbReference>
<reference evidence="7" key="1">
    <citation type="submission" date="2016-10" db="EMBL/GenBank/DDBJ databases">
        <authorList>
            <person name="See-Too W.S."/>
        </authorList>
    </citation>
    <scope>NUCLEOTIDE SEQUENCE</scope>
    <source>
        <strain evidence="7">DSM 22276</strain>
    </source>
</reference>
<organism evidence="7 8">
    <name type="scientific">Planococcus donghaensis</name>
    <dbReference type="NCBI Taxonomy" id="414778"/>
    <lineage>
        <taxon>Bacteria</taxon>
        <taxon>Bacillati</taxon>
        <taxon>Bacillota</taxon>
        <taxon>Bacilli</taxon>
        <taxon>Bacillales</taxon>
        <taxon>Caryophanaceae</taxon>
        <taxon>Planococcus</taxon>
    </lineage>
</organism>
<dbReference type="UniPathway" id="UPA00079"/>
<dbReference type="GO" id="GO:0009234">
    <property type="term" value="P:menaquinone biosynthetic process"/>
    <property type="evidence" value="ECO:0007669"/>
    <property type="project" value="UniProtKB-UniRule"/>
</dbReference>
<dbReference type="RefSeq" id="WP_065526769.1">
    <property type="nucleotide sequence ID" value="NZ_CP016543.2"/>
</dbReference>
<evidence type="ECO:0000256" key="4">
    <source>
        <dbReference type="ARBA" id="ARBA00023239"/>
    </source>
</evidence>
<dbReference type="GO" id="GO:0006508">
    <property type="term" value="P:proteolysis"/>
    <property type="evidence" value="ECO:0007669"/>
    <property type="project" value="InterPro"/>
</dbReference>
<dbReference type="Proteomes" id="UP000092495">
    <property type="component" value="Chromosome"/>
</dbReference>
<gene>
    <name evidence="5" type="primary">menH</name>
    <name evidence="7" type="ORF">BCM40_10435</name>
</gene>
<dbReference type="NCBIfam" id="TIGR03695">
    <property type="entry name" value="menH_SHCHC"/>
    <property type="match status" value="1"/>
</dbReference>
<evidence type="ECO:0000313" key="8">
    <source>
        <dbReference type="Proteomes" id="UP000092495"/>
    </source>
</evidence>
<keyword evidence="4 5" id="KW-0456">Lyase</keyword>
<dbReference type="GO" id="GO:0004177">
    <property type="term" value="F:aminopeptidase activity"/>
    <property type="evidence" value="ECO:0007669"/>
    <property type="project" value="UniProtKB-EC"/>
</dbReference>
<evidence type="ECO:0000256" key="3">
    <source>
        <dbReference type="ARBA" id="ARBA00022801"/>
    </source>
</evidence>
<keyword evidence="3" id="KW-0378">Hydrolase</keyword>
<dbReference type="InterPro" id="IPR000073">
    <property type="entry name" value="AB_hydrolase_1"/>
</dbReference>
<dbReference type="STRING" id="414778.BCM40_10435"/>
<name>A0A1C7EJ64_9BACL</name>
<evidence type="ECO:0000313" key="7">
    <source>
        <dbReference type="EMBL" id="ANU23775.1"/>
    </source>
</evidence>
<dbReference type="EMBL" id="CP016543">
    <property type="protein sequence ID" value="ANU23775.1"/>
    <property type="molecule type" value="Genomic_DNA"/>
</dbReference>
<comment type="similarity">
    <text evidence="1">Belongs to the peptidase S33 family.</text>
</comment>
<comment type="similarity">
    <text evidence="5">Belongs to the AB hydrolase superfamily. MenH family.</text>
</comment>
<comment type="pathway">
    <text evidence="5">Quinol/quinone metabolism; 1,4-dihydroxy-2-naphthoate biosynthesis; 1,4-dihydroxy-2-naphthoate from chorismate: step 3/7.</text>
</comment>
<accession>A0A1C7EJ64</accession>
<dbReference type="SUPFAM" id="SSF53474">
    <property type="entry name" value="alpha/beta-Hydrolases"/>
    <property type="match status" value="1"/>
</dbReference>
<keyword evidence="2 5" id="KW-0474">Menaquinone biosynthesis</keyword>
<dbReference type="InterPro" id="IPR022485">
    <property type="entry name" value="SHCHC_synthase_MenH"/>
</dbReference>
<dbReference type="UniPathway" id="UPA01057">
    <property type="reaction ID" value="UER00900"/>
</dbReference>
<comment type="subunit">
    <text evidence="5">Monomer.</text>
</comment>
<dbReference type="InterPro" id="IPR002410">
    <property type="entry name" value="Peptidase_S33"/>
</dbReference>
<dbReference type="PANTHER" id="PTHR42916">
    <property type="entry name" value="2-SUCCINYL-5-ENOLPYRUVYL-6-HYDROXY-3-CYCLOHEXENE-1-CARBOXYLATE SYNTHASE"/>
    <property type="match status" value="1"/>
</dbReference>
<protein>
    <recommendedName>
        <fullName evidence="5">Putative 2-succinyl-6-hydroxy-2,4-cyclohexadiene-1-carboxylate synthase</fullName>
        <shortName evidence="5">SHCHC synthase</shortName>
        <ecNumber evidence="5">4.2.99.20</ecNumber>
    </recommendedName>
</protein>
<evidence type="ECO:0000256" key="5">
    <source>
        <dbReference type="HAMAP-Rule" id="MF_01660"/>
    </source>
</evidence>
<evidence type="ECO:0000259" key="6">
    <source>
        <dbReference type="Pfam" id="PF00561"/>
    </source>
</evidence>
<evidence type="ECO:0000256" key="2">
    <source>
        <dbReference type="ARBA" id="ARBA00022428"/>
    </source>
</evidence>
<dbReference type="PANTHER" id="PTHR42916:SF1">
    <property type="entry name" value="PROTEIN PHYLLO, CHLOROPLASTIC"/>
    <property type="match status" value="1"/>
</dbReference>